<gene>
    <name evidence="1" type="ORF">LY89DRAFT_368396</name>
</gene>
<name>A0A132B447_MOLSC</name>
<dbReference type="AlphaFoldDB" id="A0A132B447"/>
<dbReference type="KEGG" id="psco:LY89DRAFT_368396"/>
<dbReference type="GeneID" id="28816769"/>
<dbReference type="RefSeq" id="XP_018061466.1">
    <property type="nucleotide sequence ID" value="XM_018207043.1"/>
</dbReference>
<accession>A0A132B447</accession>
<organism evidence="1 2">
    <name type="scientific">Mollisia scopiformis</name>
    <name type="common">Conifer needle endophyte fungus</name>
    <name type="synonym">Phialocephala scopiformis</name>
    <dbReference type="NCBI Taxonomy" id="149040"/>
    <lineage>
        <taxon>Eukaryota</taxon>
        <taxon>Fungi</taxon>
        <taxon>Dikarya</taxon>
        <taxon>Ascomycota</taxon>
        <taxon>Pezizomycotina</taxon>
        <taxon>Leotiomycetes</taxon>
        <taxon>Helotiales</taxon>
        <taxon>Mollisiaceae</taxon>
        <taxon>Mollisia</taxon>
    </lineage>
</organism>
<proteinExistence type="predicted"/>
<dbReference type="EMBL" id="KQ947441">
    <property type="protein sequence ID" value="KUJ07111.1"/>
    <property type="molecule type" value="Genomic_DNA"/>
</dbReference>
<evidence type="ECO:0000313" key="1">
    <source>
        <dbReference type="EMBL" id="KUJ07111.1"/>
    </source>
</evidence>
<protein>
    <submittedName>
        <fullName evidence="1">Uncharacterized protein</fullName>
    </submittedName>
</protein>
<dbReference type="InParanoid" id="A0A132B447"/>
<evidence type="ECO:0000313" key="2">
    <source>
        <dbReference type="Proteomes" id="UP000070700"/>
    </source>
</evidence>
<reference evidence="1 2" key="1">
    <citation type="submission" date="2015-10" db="EMBL/GenBank/DDBJ databases">
        <title>Full genome of DAOMC 229536 Phialocephala scopiformis, a fungal endophyte of spruce producing the potent anti-insectan compound rugulosin.</title>
        <authorList>
            <consortium name="DOE Joint Genome Institute"/>
            <person name="Walker A.K."/>
            <person name="Frasz S.L."/>
            <person name="Seifert K.A."/>
            <person name="Miller J.D."/>
            <person name="Mondo S.J."/>
            <person name="Labutti K."/>
            <person name="Lipzen A."/>
            <person name="Dockter R."/>
            <person name="Kennedy M."/>
            <person name="Grigoriev I.V."/>
            <person name="Spatafora J.W."/>
        </authorList>
    </citation>
    <scope>NUCLEOTIDE SEQUENCE [LARGE SCALE GENOMIC DNA]</scope>
    <source>
        <strain evidence="1 2">CBS 120377</strain>
    </source>
</reference>
<keyword evidence="2" id="KW-1185">Reference proteome</keyword>
<sequence>MALCAITCYYACIRKDWLVRGRERGEINKCCNARSFVMSLLTILVGATLANMHTSRWIIHLALASES</sequence>
<dbReference type="Proteomes" id="UP000070700">
    <property type="component" value="Unassembled WGS sequence"/>
</dbReference>